<dbReference type="Proteomes" id="UP001275436">
    <property type="component" value="Unassembled WGS sequence"/>
</dbReference>
<evidence type="ECO:0000256" key="6">
    <source>
        <dbReference type="RuleBase" id="RU004168"/>
    </source>
</evidence>
<dbReference type="InterPro" id="IPR036046">
    <property type="entry name" value="Acylphosphatase-like_dom_sf"/>
</dbReference>
<sequence length="550" mass="62298">MKERPLGISLPHLTNEITKNARKTRLDAFAVALEGWRRGLKLKWYTKDSEHFQDMIIFGVNPPGRLFSLSSDEKTHYFFRTRGDLVSNEAVDIGSEKDDTKIYMEKAGVPIPLGKGFEPETPNKEIIEYSKTLGYPLVLKPTNASLGNGVVTNIKNEEQLIKALHYVRTELDYKEVIVEQYVSGKEYRVYVVGDEVVAAYNRVPANIIGDGEHNIEELIDMKNNVRKQNARLNSCLIHMDVEILEFIEEAGYSLQSVPEKGKVIYLREKTNVSSGGDPVDVTDSLPKEYKKIAIDALKAVPDFPHGGVDIIVNDRGDLKGAAVVIELNPTAQIGGALYPIEGKARDIPKAIIDYYFPETKGKVDTRKSKVYFDLITLLEPLENRAALEVEVAPAPIGELYAKQYIVKGNVQRYNFHKWLKQQAILQNIHGYVKSIVFDEIEIVVASTDKKSIEGFKDIIQGYPQGSNISKIKEEVYEDPITVGFEISEQYNTNNVRSVQHALRKMDRDLQRMRKLKDRADKDMKHILRSSSWKYTEPVRKLGGIIKAKNK</sequence>
<dbReference type="PANTHER" id="PTHR21621:SF0">
    <property type="entry name" value="BETA-CITRYLGLUTAMATE SYNTHASE B-RELATED"/>
    <property type="match status" value="1"/>
</dbReference>
<evidence type="ECO:0000259" key="8">
    <source>
        <dbReference type="PROSITE" id="PS51160"/>
    </source>
</evidence>
<dbReference type="Gene3D" id="3.30.470.20">
    <property type="entry name" value="ATP-grasp fold, B domain"/>
    <property type="match status" value="2"/>
</dbReference>
<evidence type="ECO:0000256" key="1">
    <source>
        <dbReference type="ARBA" id="ARBA00015991"/>
    </source>
</evidence>
<dbReference type="PROSITE" id="PS50975">
    <property type="entry name" value="ATP_GRASP"/>
    <property type="match status" value="1"/>
</dbReference>
<organism evidence="9 10">
    <name type="scientific">Oceanobacillus kimchii</name>
    <dbReference type="NCBI Taxonomy" id="746691"/>
    <lineage>
        <taxon>Bacteria</taxon>
        <taxon>Bacillati</taxon>
        <taxon>Bacillota</taxon>
        <taxon>Bacilli</taxon>
        <taxon>Bacillales</taxon>
        <taxon>Bacillaceae</taxon>
        <taxon>Oceanobacillus</taxon>
    </lineage>
</organism>
<evidence type="ECO:0000313" key="10">
    <source>
        <dbReference type="Proteomes" id="UP001275436"/>
    </source>
</evidence>
<dbReference type="RefSeq" id="WP_317958338.1">
    <property type="nucleotide sequence ID" value="NZ_BSKO01000001.1"/>
</dbReference>
<feature type="domain" description="ATP-grasp" evidence="7">
    <location>
        <begin position="101"/>
        <end position="356"/>
    </location>
</feature>
<evidence type="ECO:0000256" key="4">
    <source>
        <dbReference type="PROSITE-ProRule" id="PRU00409"/>
    </source>
</evidence>
<keyword evidence="4" id="KW-0547">Nucleotide-binding</keyword>
<proteinExistence type="inferred from homology"/>
<comment type="caution">
    <text evidence="5">Lacks conserved residue(s) required for the propagation of feature annotation.</text>
</comment>
<dbReference type="PROSITE" id="PS51160">
    <property type="entry name" value="ACYLPHOSPHATASE_3"/>
    <property type="match status" value="1"/>
</dbReference>
<dbReference type="Pfam" id="PF00708">
    <property type="entry name" value="Acylphosphatase"/>
    <property type="match status" value="1"/>
</dbReference>
<evidence type="ECO:0000256" key="2">
    <source>
        <dbReference type="ARBA" id="ARBA00022598"/>
    </source>
</evidence>
<feature type="domain" description="Acylphosphatase-like" evidence="8">
    <location>
        <begin position="401"/>
        <end position="488"/>
    </location>
</feature>
<dbReference type="Pfam" id="PF07478">
    <property type="entry name" value="Dala_Dala_lig_C"/>
    <property type="match status" value="1"/>
</dbReference>
<evidence type="ECO:0000259" key="7">
    <source>
        <dbReference type="PROSITE" id="PS50975"/>
    </source>
</evidence>
<dbReference type="InterPro" id="IPR011761">
    <property type="entry name" value="ATP-grasp"/>
</dbReference>
<reference evidence="9 10" key="1">
    <citation type="submission" date="2023-02" db="EMBL/GenBank/DDBJ databases">
        <title>Oceanobacillus kimchii IFOP_LL358 isolated form Alexandrium catenella lab strain.</title>
        <authorList>
            <person name="Gajardo G."/>
            <person name="Ueki S."/>
            <person name="Maruyama F."/>
        </authorList>
    </citation>
    <scope>NUCLEOTIDE SEQUENCE [LARGE SCALE GENOMIC DNA]</scope>
    <source>
        <strain evidence="9 10">IFOP_LL358</strain>
    </source>
</reference>
<evidence type="ECO:0000256" key="5">
    <source>
        <dbReference type="PROSITE-ProRule" id="PRU00520"/>
    </source>
</evidence>
<keyword evidence="4" id="KW-0067">ATP-binding</keyword>
<dbReference type="SUPFAM" id="SSF56059">
    <property type="entry name" value="Glutathione synthetase ATP-binding domain-like"/>
    <property type="match status" value="1"/>
</dbReference>
<dbReference type="Gene3D" id="3.30.70.100">
    <property type="match status" value="1"/>
</dbReference>
<dbReference type="SUPFAM" id="SSF54975">
    <property type="entry name" value="Acylphosphatase/BLUF domain-like"/>
    <property type="match status" value="1"/>
</dbReference>
<dbReference type="EMBL" id="BSKO01000001">
    <property type="protein sequence ID" value="GLO67604.1"/>
    <property type="molecule type" value="Genomic_DNA"/>
</dbReference>
<dbReference type="InterPro" id="IPR001792">
    <property type="entry name" value="Acylphosphatase-like_dom"/>
</dbReference>
<gene>
    <name evidence="9" type="ORF">MACH08_33880</name>
</gene>
<dbReference type="PANTHER" id="PTHR21621">
    <property type="entry name" value="RIBOSOMAL PROTEIN S6 MODIFICATION PROTEIN"/>
    <property type="match status" value="1"/>
</dbReference>
<dbReference type="InterPro" id="IPR011095">
    <property type="entry name" value="Dala_Dala_lig_C"/>
</dbReference>
<name>A0ABQ5TP98_9BACI</name>
<keyword evidence="10" id="KW-1185">Reference proteome</keyword>
<comment type="similarity">
    <text evidence="6">Belongs to the acylphosphatase family.</text>
</comment>
<comment type="caution">
    <text evidence="9">The sequence shown here is derived from an EMBL/GenBank/DDBJ whole genome shotgun (WGS) entry which is preliminary data.</text>
</comment>
<protein>
    <recommendedName>
        <fullName evidence="1">Acylphosphatase</fullName>
    </recommendedName>
    <alternativeName>
        <fullName evidence="3">Acylphosphate phosphohydrolase</fullName>
    </alternativeName>
</protein>
<keyword evidence="2" id="KW-0436">Ligase</keyword>
<accession>A0ABQ5TP98</accession>
<evidence type="ECO:0000256" key="3">
    <source>
        <dbReference type="ARBA" id="ARBA00032904"/>
    </source>
</evidence>
<evidence type="ECO:0000313" key="9">
    <source>
        <dbReference type="EMBL" id="GLO67604.1"/>
    </source>
</evidence>